<dbReference type="GO" id="GO:0016226">
    <property type="term" value="P:iron-sulfur cluster assembly"/>
    <property type="evidence" value="ECO:0007669"/>
    <property type="project" value="InterPro"/>
</dbReference>
<dbReference type="NCBIfam" id="TIGR01981">
    <property type="entry name" value="sufD"/>
    <property type="match status" value="1"/>
</dbReference>
<feature type="domain" description="SUF system FeS cluster assembly SufBD core" evidence="2">
    <location>
        <begin position="208"/>
        <end position="430"/>
    </location>
</feature>
<dbReference type="PANTHER" id="PTHR43575">
    <property type="entry name" value="PROTEIN ABCI7, CHLOROPLASTIC"/>
    <property type="match status" value="1"/>
</dbReference>
<sequence>MQQKKLLQISKFMSTTVVEDRFAVEKQRFLDLFEKHGAATGAVHPLQEYQQRAIRQAGALSFPTRRDEEWKYTSINRIVQQEYQLGEQVAVSADALSPFIPEGLDAHLIVFVNGVYQPQLSDEKTLPKGMSVLKLEDALDSDQFGTVARGELEKMLTEREDIFLSLNLAFSQHSLFFHTAKNTQAERPVYILHLAAPGGTPIYNSHLNIFVAEESSEFTVIEGQFQLPGTSGVYFNNLANRALVSPNAHVHHYCLQNEGEQGFVINNTDAAHDRDSTFNNYTIDLGGRIVRNNLNTVHLGSNLTTNYYGIYFGNGEQHIDNHTFLDHAVPHCQSNELYKGIVTDKARGVFNGKVLVRQDAQKTNAFQQSSSLVLSNKAQMDSKPQLEIFADDVRCSHGATIGQLDEDSVFYLRSRGMSDAAARAMLQFAFIGEVLGHFPNQAVSTFGAKMIAEKFGA</sequence>
<proteinExistence type="inferred from homology"/>
<dbReference type="InterPro" id="IPR000825">
    <property type="entry name" value="SUF_FeS_clus_asmbl_SufBD_core"/>
</dbReference>
<dbReference type="InterPro" id="IPR055346">
    <property type="entry name" value="Fe-S_cluster_assembly_SufBD"/>
</dbReference>
<dbReference type="EMBL" id="VOOR01000002">
    <property type="protein sequence ID" value="TXB69432.1"/>
    <property type="molecule type" value="Genomic_DNA"/>
</dbReference>
<dbReference type="OrthoDB" id="9768262at2"/>
<feature type="domain" description="SUF system FeS cluster assembly SufBD N-terminal" evidence="3">
    <location>
        <begin position="26"/>
        <end position="190"/>
    </location>
</feature>
<keyword evidence="5" id="KW-1185">Reference proteome</keyword>
<dbReference type="Proteomes" id="UP000321580">
    <property type="component" value="Unassembled WGS sequence"/>
</dbReference>
<organism evidence="4 5">
    <name type="scientific">Phaeodactylibacter luteus</name>
    <dbReference type="NCBI Taxonomy" id="1564516"/>
    <lineage>
        <taxon>Bacteria</taxon>
        <taxon>Pseudomonadati</taxon>
        <taxon>Bacteroidota</taxon>
        <taxon>Saprospiria</taxon>
        <taxon>Saprospirales</taxon>
        <taxon>Haliscomenobacteraceae</taxon>
        <taxon>Phaeodactylibacter</taxon>
    </lineage>
</organism>
<evidence type="ECO:0000313" key="5">
    <source>
        <dbReference type="Proteomes" id="UP000321580"/>
    </source>
</evidence>
<comment type="caution">
    <text evidence="4">The sequence shown here is derived from an EMBL/GenBank/DDBJ whole genome shotgun (WGS) entry which is preliminary data.</text>
</comment>
<evidence type="ECO:0000259" key="2">
    <source>
        <dbReference type="Pfam" id="PF01458"/>
    </source>
</evidence>
<name>A0A5C6S6J0_9BACT</name>
<dbReference type="InterPro" id="IPR045595">
    <property type="entry name" value="SufBD_N"/>
</dbReference>
<evidence type="ECO:0000259" key="3">
    <source>
        <dbReference type="Pfam" id="PF19295"/>
    </source>
</evidence>
<dbReference type="Pfam" id="PF19295">
    <property type="entry name" value="SufBD_N"/>
    <property type="match status" value="1"/>
</dbReference>
<dbReference type="AlphaFoldDB" id="A0A5C6S6J0"/>
<dbReference type="InterPro" id="IPR011542">
    <property type="entry name" value="SUF_FeS_clus_asmbl_SufD"/>
</dbReference>
<dbReference type="Pfam" id="PF01458">
    <property type="entry name" value="SUFBD_core"/>
    <property type="match status" value="1"/>
</dbReference>
<reference evidence="4 5" key="1">
    <citation type="submission" date="2019-08" db="EMBL/GenBank/DDBJ databases">
        <title>Genome of Phaeodactylibacter luteus.</title>
        <authorList>
            <person name="Bowman J.P."/>
        </authorList>
    </citation>
    <scope>NUCLEOTIDE SEQUENCE [LARGE SCALE GENOMIC DNA]</scope>
    <source>
        <strain evidence="4 5">KCTC 42180</strain>
    </source>
</reference>
<evidence type="ECO:0000313" key="4">
    <source>
        <dbReference type="EMBL" id="TXB69432.1"/>
    </source>
</evidence>
<comment type="similarity">
    <text evidence="1">Belongs to the iron-sulfur cluster assembly SufBD family.</text>
</comment>
<accession>A0A5C6S6J0</accession>
<dbReference type="InterPro" id="IPR037284">
    <property type="entry name" value="SUF_FeS_clus_asmbl_SufBD_sf"/>
</dbReference>
<dbReference type="SUPFAM" id="SSF101960">
    <property type="entry name" value="Stabilizer of iron transporter SufD"/>
    <property type="match status" value="1"/>
</dbReference>
<dbReference type="PANTHER" id="PTHR43575:SF1">
    <property type="entry name" value="PROTEIN ABCI7, CHLOROPLASTIC"/>
    <property type="match status" value="1"/>
</dbReference>
<gene>
    <name evidence="4" type="primary">sufD</name>
    <name evidence="4" type="ORF">FRY97_01075</name>
</gene>
<evidence type="ECO:0000256" key="1">
    <source>
        <dbReference type="ARBA" id="ARBA00043967"/>
    </source>
</evidence>
<protein>
    <submittedName>
        <fullName evidence="4">Fe-S cluster assembly protein SufD</fullName>
    </submittedName>
</protein>